<feature type="transmembrane region" description="Helical" evidence="1">
    <location>
        <begin position="20"/>
        <end position="42"/>
    </location>
</feature>
<dbReference type="Gene3D" id="3.90.550.10">
    <property type="entry name" value="Spore Coat Polysaccharide Biosynthesis Protein SpsA, Chain A"/>
    <property type="match status" value="1"/>
</dbReference>
<dbReference type="InterPro" id="IPR029044">
    <property type="entry name" value="Nucleotide-diphossugar_trans"/>
</dbReference>
<dbReference type="AlphaFoldDB" id="A0A2M6WTY8"/>
<feature type="non-terminal residue" evidence="2">
    <location>
        <position position="284"/>
    </location>
</feature>
<dbReference type="Proteomes" id="UP000228533">
    <property type="component" value="Unassembled WGS sequence"/>
</dbReference>
<feature type="transmembrane region" description="Helical" evidence="1">
    <location>
        <begin position="48"/>
        <end position="74"/>
    </location>
</feature>
<evidence type="ECO:0008006" key="4">
    <source>
        <dbReference type="Google" id="ProtNLM"/>
    </source>
</evidence>
<evidence type="ECO:0000313" key="3">
    <source>
        <dbReference type="Proteomes" id="UP000228533"/>
    </source>
</evidence>
<keyword evidence="1" id="KW-0472">Membrane</keyword>
<comment type="caution">
    <text evidence="2">The sequence shown here is derived from an EMBL/GenBank/DDBJ whole genome shotgun (WGS) entry which is preliminary data.</text>
</comment>
<organism evidence="2 3">
    <name type="scientific">Candidatus Falkowbacteria bacterium CG10_big_fil_rev_8_21_14_0_10_37_14</name>
    <dbReference type="NCBI Taxonomy" id="1974561"/>
    <lineage>
        <taxon>Bacteria</taxon>
        <taxon>Candidatus Falkowiibacteriota</taxon>
    </lineage>
</organism>
<dbReference type="PANTHER" id="PTHR36851">
    <property type="entry name" value="UNNAMED PRODUCT"/>
    <property type="match status" value="1"/>
</dbReference>
<dbReference type="SUPFAM" id="SSF53448">
    <property type="entry name" value="Nucleotide-diphospho-sugar transferases"/>
    <property type="match status" value="1"/>
</dbReference>
<reference evidence="3" key="1">
    <citation type="submission" date="2017-09" db="EMBL/GenBank/DDBJ databases">
        <title>Depth-based differentiation of microbial function through sediment-hosted aquifers and enrichment of novel symbionts in the deep terrestrial subsurface.</title>
        <authorList>
            <person name="Probst A.J."/>
            <person name="Ladd B."/>
            <person name="Jarett J.K."/>
            <person name="Geller-Mcgrath D.E."/>
            <person name="Sieber C.M.K."/>
            <person name="Emerson J.B."/>
            <person name="Anantharaman K."/>
            <person name="Thomas B.C."/>
            <person name="Malmstrom R."/>
            <person name="Stieglmeier M."/>
            <person name="Klingl A."/>
            <person name="Woyke T."/>
            <person name="Ryan C.M."/>
            <person name="Banfield J.F."/>
        </authorList>
    </citation>
    <scope>NUCLEOTIDE SEQUENCE [LARGE SCALE GENOMIC DNA]</scope>
</reference>
<sequence>MTDYLKIGKATELTGRDYKLYRALEILPGVLSWGTLLLLILFSWWQPVWVSVFIIIFDVYWLLLVVYLAIYLIVAYRHLVKGRLTNWSKLCQDLKPRQFSLYGSNNQPYTKELAWTDFWQVVILPTYNENYSVLKATMSALVNDNYPKDRMIVVLATEERGGDLAKEGVAKIVTEYSDKFGHFLLSKHPDNIGGEIKGKGANQAWAAKEVKNQIIDKLGLDYDAILVSVFDIDTVVAPGYFYNLTWRFFVAKFPHRSSYQPIPVYNNNIWQAPFFARIAAFSNT</sequence>
<proteinExistence type="predicted"/>
<accession>A0A2M6WTY8</accession>
<keyword evidence="1" id="KW-1133">Transmembrane helix</keyword>
<protein>
    <recommendedName>
        <fullName evidence="4">Glycosyltransferase 2-like domain-containing protein</fullName>
    </recommendedName>
</protein>
<evidence type="ECO:0000256" key="1">
    <source>
        <dbReference type="SAM" id="Phobius"/>
    </source>
</evidence>
<dbReference type="EMBL" id="PFAM01000011">
    <property type="protein sequence ID" value="PIT96201.1"/>
    <property type="molecule type" value="Genomic_DNA"/>
</dbReference>
<keyword evidence="1" id="KW-0812">Transmembrane</keyword>
<name>A0A2M6WTY8_9BACT</name>
<dbReference type="PANTHER" id="PTHR36851:SF1">
    <property type="entry name" value="GLYCO_TRANS_2-LIKE DOMAIN-CONTAINING PROTEIN"/>
    <property type="match status" value="1"/>
</dbReference>
<gene>
    <name evidence="2" type="ORF">COT94_01610</name>
</gene>
<evidence type="ECO:0000313" key="2">
    <source>
        <dbReference type="EMBL" id="PIT96201.1"/>
    </source>
</evidence>